<dbReference type="EMBL" id="BMXI01000003">
    <property type="protein sequence ID" value="GHC45496.1"/>
    <property type="molecule type" value="Genomic_DNA"/>
</dbReference>
<evidence type="ECO:0000313" key="3">
    <source>
        <dbReference type="EMBL" id="GHC45496.1"/>
    </source>
</evidence>
<dbReference type="InterPro" id="IPR025641">
    <property type="entry name" value="DUF4340"/>
</dbReference>
<keyword evidence="4" id="KW-1185">Reference proteome</keyword>
<reference evidence="3" key="2">
    <citation type="submission" date="2020-09" db="EMBL/GenBank/DDBJ databases">
        <authorList>
            <person name="Sun Q."/>
            <person name="Kim S."/>
        </authorList>
    </citation>
    <scope>NUCLEOTIDE SEQUENCE</scope>
    <source>
        <strain evidence="3">KCTC 12988</strain>
    </source>
</reference>
<dbReference type="RefSeq" id="WP_189568147.1">
    <property type="nucleotide sequence ID" value="NZ_BMXI01000003.1"/>
</dbReference>
<evidence type="ECO:0000313" key="4">
    <source>
        <dbReference type="Proteomes" id="UP000644507"/>
    </source>
</evidence>
<reference evidence="3" key="1">
    <citation type="journal article" date="2014" name="Int. J. Syst. Evol. Microbiol.">
        <title>Complete genome sequence of Corynebacterium casei LMG S-19264T (=DSM 44701T), isolated from a smear-ripened cheese.</title>
        <authorList>
            <consortium name="US DOE Joint Genome Institute (JGI-PGF)"/>
            <person name="Walter F."/>
            <person name="Albersmeier A."/>
            <person name="Kalinowski J."/>
            <person name="Ruckert C."/>
        </authorList>
    </citation>
    <scope>NUCLEOTIDE SEQUENCE</scope>
    <source>
        <strain evidence="3">KCTC 12988</strain>
    </source>
</reference>
<proteinExistence type="predicted"/>
<dbReference type="Proteomes" id="UP000644507">
    <property type="component" value="Unassembled WGS sequence"/>
</dbReference>
<evidence type="ECO:0000256" key="1">
    <source>
        <dbReference type="SAM" id="MobiDB-lite"/>
    </source>
</evidence>
<gene>
    <name evidence="3" type="ORF">GCM10007100_08560</name>
</gene>
<feature type="domain" description="DUF4340" evidence="2">
    <location>
        <begin position="73"/>
        <end position="265"/>
    </location>
</feature>
<sequence>MSKRLVTILWSIAGLLAVLTILVLFNEGKEQKSPTSLATGDAILKDLPLNKVSSIKIEGADDSVTIKNDKTQWSVVERDGYEADFARLTRLLRSLTEASVAQSRQAGPAFNARFGMDGEAANQEDHGYQITFLGADGKELKSLSIGKSTATDSPTGGGSAGKYVRLGNEPSSVYAVNEGFYDLSANPADWLESGFIQINGIESIAMASANDEKFKSWSVSRENAGSDFTVDNLPASYEPDNDKLTPLKNVLSSPQFEDVLSAEEGDKRRNGDKARQLTIETFEGFKYEIDYAPAKPTEDDPISPGAPVDFIAKVTVTADLPTEREKVEGESEEDAKKAEEAFAARQKELKSKLEKEQAFADRYFLLPDYTMSAVNLEFSQIAQAVSKTEAIAPTPKYEGPMAPNQSQQIGEAPASPATPAPTPKAPTSAVTPPIAIPPAPKAEDKEQEEAAPDSNNSDALSAISEEDIKRMIEEGQEAEKAEEE</sequence>
<feature type="compositionally biased region" description="Basic and acidic residues" evidence="1">
    <location>
        <begin position="466"/>
        <end position="484"/>
    </location>
</feature>
<comment type="caution">
    <text evidence="3">The sequence shown here is derived from an EMBL/GenBank/DDBJ whole genome shotgun (WGS) entry which is preliminary data.</text>
</comment>
<dbReference type="AlphaFoldDB" id="A0A918THH5"/>
<name>A0A918THH5_9BACT</name>
<feature type="region of interest" description="Disordered" evidence="1">
    <location>
        <begin position="393"/>
        <end position="484"/>
    </location>
</feature>
<accession>A0A918THH5</accession>
<evidence type="ECO:0000259" key="2">
    <source>
        <dbReference type="Pfam" id="PF14238"/>
    </source>
</evidence>
<organism evidence="3 4">
    <name type="scientific">Roseibacillus persicicus</name>
    <dbReference type="NCBI Taxonomy" id="454148"/>
    <lineage>
        <taxon>Bacteria</taxon>
        <taxon>Pseudomonadati</taxon>
        <taxon>Verrucomicrobiota</taxon>
        <taxon>Verrucomicrobiia</taxon>
        <taxon>Verrucomicrobiales</taxon>
        <taxon>Verrucomicrobiaceae</taxon>
        <taxon>Roseibacillus</taxon>
    </lineage>
</organism>
<protein>
    <recommendedName>
        <fullName evidence="2">DUF4340 domain-containing protein</fullName>
    </recommendedName>
</protein>
<dbReference type="Pfam" id="PF14238">
    <property type="entry name" value="DUF4340"/>
    <property type="match status" value="1"/>
</dbReference>